<feature type="domain" description="Aminotransferase class I/classII large" evidence="5">
    <location>
        <begin position="36"/>
        <end position="386"/>
    </location>
</feature>
<evidence type="ECO:0000256" key="2">
    <source>
        <dbReference type="ARBA" id="ARBA00022576"/>
    </source>
</evidence>
<dbReference type="InterPro" id="IPR019881">
    <property type="entry name" value="DAP-NH2Trfase_DapL_Desulfo"/>
</dbReference>
<dbReference type="Pfam" id="PF00155">
    <property type="entry name" value="Aminotran_1_2"/>
    <property type="match status" value="1"/>
</dbReference>
<evidence type="ECO:0000313" key="7">
    <source>
        <dbReference type="Proteomes" id="UP000782312"/>
    </source>
</evidence>
<comment type="cofactor">
    <cofactor evidence="1 4">
        <name>pyridoxal 5'-phosphate</name>
        <dbReference type="ChEBI" id="CHEBI:597326"/>
    </cofactor>
</comment>
<dbReference type="Gene3D" id="3.90.1150.10">
    <property type="entry name" value="Aspartate Aminotransferase, domain 1"/>
    <property type="match status" value="1"/>
</dbReference>
<dbReference type="InterPro" id="IPR050881">
    <property type="entry name" value="LL-DAP_aminotransferase"/>
</dbReference>
<dbReference type="NCBIfam" id="NF006756">
    <property type="entry name" value="PRK09276.1"/>
    <property type="match status" value="1"/>
</dbReference>
<reference evidence="6" key="1">
    <citation type="submission" date="2020-07" db="EMBL/GenBank/DDBJ databases">
        <title>Huge and variable diversity of episymbiotic CPR bacteria and DPANN archaea in groundwater ecosystems.</title>
        <authorList>
            <person name="He C.Y."/>
            <person name="Keren R."/>
            <person name="Whittaker M."/>
            <person name="Farag I.F."/>
            <person name="Doudna J."/>
            <person name="Cate J.H.D."/>
            <person name="Banfield J.F."/>
        </authorList>
    </citation>
    <scope>NUCLEOTIDE SEQUENCE</scope>
    <source>
        <strain evidence="6">NC_groundwater_763_Ag_S-0.2um_68_21</strain>
    </source>
</reference>
<dbReference type="PANTHER" id="PTHR42832:SF3">
    <property type="entry name" value="L-GLUTAMINE--4-(METHYLSULFANYL)-2-OXOBUTANOATE AMINOTRANSFERASE"/>
    <property type="match status" value="1"/>
</dbReference>
<dbReference type="Proteomes" id="UP000782312">
    <property type="component" value="Unassembled WGS sequence"/>
</dbReference>
<dbReference type="Gene3D" id="3.40.640.10">
    <property type="entry name" value="Type I PLP-dependent aspartate aminotransferase-like (Major domain)"/>
    <property type="match status" value="1"/>
</dbReference>
<evidence type="ECO:0000256" key="3">
    <source>
        <dbReference type="ARBA" id="ARBA00022679"/>
    </source>
</evidence>
<sequence>MSVITVERAERLKRLPPYLFAMIDKMKRKAIEAGMDIISLGVGDPDLPTPGHIISELDQAARRPANHQYPSYEGMLSFRKGCADWYGKRFGVQLDPRTEVLSLIGSKEGIAHISLAFTNPGDYALVPDPAYPVYEIGTYFADGRPHFMPLREERGFLPDLGAVPTDVAKKAKLIFINYPNNPTAACAEVGFYREVVEFAKSHDLIVCSDNAYSEMSFDGYEPMSFLNAEGAKDVGVEFHSCSKTYNMTGWRIGFAVGNADVLAGLGAIKTNVDSGVFQAVQEAGLKALTADQSCVAAMRKTYQRRRDVMLEGLAELGLRANRPKATFYVWVKCPEGYTSMEFTAHLLKTCGVVTTPGVGFGKSGEGFVRMALTVEEPRLREAISRIKKAGFRR</sequence>
<dbReference type="EMBL" id="JACPUR010000024">
    <property type="protein sequence ID" value="MBI3128118.1"/>
    <property type="molecule type" value="Genomic_DNA"/>
</dbReference>
<name>A0A932I110_UNCTE</name>
<comment type="caution">
    <text evidence="6">The sequence shown here is derived from an EMBL/GenBank/DDBJ whole genome shotgun (WGS) entry which is preliminary data.</text>
</comment>
<evidence type="ECO:0000256" key="4">
    <source>
        <dbReference type="RuleBase" id="RU000481"/>
    </source>
</evidence>
<dbReference type="InterPro" id="IPR015422">
    <property type="entry name" value="PyrdxlP-dep_Trfase_small"/>
</dbReference>
<keyword evidence="2 4" id="KW-0032">Aminotransferase</keyword>
<protein>
    <recommendedName>
        <fullName evidence="4">Aminotransferase</fullName>
        <ecNumber evidence="4">2.6.1.-</ecNumber>
    </recommendedName>
</protein>
<gene>
    <name evidence="6" type="ORF">HYZ11_10985</name>
</gene>
<evidence type="ECO:0000256" key="1">
    <source>
        <dbReference type="ARBA" id="ARBA00001933"/>
    </source>
</evidence>
<dbReference type="NCBIfam" id="TIGR03540">
    <property type="entry name" value="DapC_direct"/>
    <property type="match status" value="1"/>
</dbReference>
<dbReference type="AlphaFoldDB" id="A0A932I110"/>
<dbReference type="PROSITE" id="PS00105">
    <property type="entry name" value="AA_TRANSFER_CLASS_1"/>
    <property type="match status" value="1"/>
</dbReference>
<dbReference type="SUPFAM" id="SSF53383">
    <property type="entry name" value="PLP-dependent transferases"/>
    <property type="match status" value="1"/>
</dbReference>
<dbReference type="InterPro" id="IPR004839">
    <property type="entry name" value="Aminotransferase_I/II_large"/>
</dbReference>
<dbReference type="InterPro" id="IPR015421">
    <property type="entry name" value="PyrdxlP-dep_Trfase_major"/>
</dbReference>
<evidence type="ECO:0000313" key="6">
    <source>
        <dbReference type="EMBL" id="MBI3128118.1"/>
    </source>
</evidence>
<dbReference type="EC" id="2.6.1.-" evidence="4"/>
<dbReference type="GO" id="GO:0030170">
    <property type="term" value="F:pyridoxal phosphate binding"/>
    <property type="evidence" value="ECO:0007669"/>
    <property type="project" value="InterPro"/>
</dbReference>
<dbReference type="InterPro" id="IPR004838">
    <property type="entry name" value="NHTrfase_class1_PyrdxlP-BS"/>
</dbReference>
<organism evidence="6 7">
    <name type="scientific">Tectimicrobiota bacterium</name>
    <dbReference type="NCBI Taxonomy" id="2528274"/>
    <lineage>
        <taxon>Bacteria</taxon>
        <taxon>Pseudomonadati</taxon>
        <taxon>Nitrospinota/Tectimicrobiota group</taxon>
        <taxon>Candidatus Tectimicrobiota</taxon>
    </lineage>
</organism>
<accession>A0A932I110</accession>
<evidence type="ECO:0000259" key="5">
    <source>
        <dbReference type="Pfam" id="PF00155"/>
    </source>
</evidence>
<dbReference type="GO" id="GO:0009089">
    <property type="term" value="P:lysine biosynthetic process via diaminopimelate"/>
    <property type="evidence" value="ECO:0007669"/>
    <property type="project" value="InterPro"/>
</dbReference>
<keyword evidence="3 4" id="KW-0808">Transferase</keyword>
<dbReference type="InterPro" id="IPR015424">
    <property type="entry name" value="PyrdxlP-dep_Trfase"/>
</dbReference>
<dbReference type="GO" id="GO:0010285">
    <property type="term" value="F:L,L-diaminopimelate aminotransferase activity"/>
    <property type="evidence" value="ECO:0007669"/>
    <property type="project" value="InterPro"/>
</dbReference>
<proteinExistence type="inferred from homology"/>
<dbReference type="CDD" id="cd00609">
    <property type="entry name" value="AAT_like"/>
    <property type="match status" value="1"/>
</dbReference>
<comment type="similarity">
    <text evidence="4">Belongs to the class-I pyridoxal-phosphate-dependent aminotransferase family.</text>
</comment>
<dbReference type="PANTHER" id="PTHR42832">
    <property type="entry name" value="AMINO ACID AMINOTRANSFERASE"/>
    <property type="match status" value="1"/>
</dbReference>